<dbReference type="GO" id="GO:0043161">
    <property type="term" value="P:proteasome-mediated ubiquitin-dependent protein catabolic process"/>
    <property type="evidence" value="ECO:0007669"/>
    <property type="project" value="TreeGrafter"/>
</dbReference>
<dbReference type="GO" id="GO:0051087">
    <property type="term" value="F:protein-folding chaperone binding"/>
    <property type="evidence" value="ECO:0007669"/>
    <property type="project" value="TreeGrafter"/>
</dbReference>
<evidence type="ECO:0000256" key="5">
    <source>
        <dbReference type="ARBA" id="ARBA00023110"/>
    </source>
</evidence>
<dbReference type="InterPro" id="IPR003613">
    <property type="entry name" value="Ubox_domain"/>
</dbReference>
<keyword evidence="8" id="KW-1185">Reference proteome</keyword>
<keyword evidence="3" id="KW-0677">Repeat</keyword>
<keyword evidence="5" id="KW-0413">Isomerase</keyword>
<name>A0A9N8J6T9_9PEZI</name>
<dbReference type="InterPro" id="IPR013083">
    <property type="entry name" value="Znf_RING/FYVE/PHD"/>
</dbReference>
<evidence type="ECO:0000256" key="2">
    <source>
        <dbReference type="ARBA" id="ARBA00022679"/>
    </source>
</evidence>
<gene>
    <name evidence="7" type="ORF">AWRI4619_LOCUS289</name>
</gene>
<dbReference type="GO" id="GO:0045862">
    <property type="term" value="P:positive regulation of proteolysis"/>
    <property type="evidence" value="ECO:0007669"/>
    <property type="project" value="TreeGrafter"/>
</dbReference>
<dbReference type="PROSITE" id="PS51698">
    <property type="entry name" value="U_BOX"/>
    <property type="match status" value="1"/>
</dbReference>
<evidence type="ECO:0000256" key="3">
    <source>
        <dbReference type="ARBA" id="ARBA00022737"/>
    </source>
</evidence>
<dbReference type="InterPro" id="IPR019734">
    <property type="entry name" value="TPR_rpt"/>
</dbReference>
<evidence type="ECO:0000256" key="1">
    <source>
        <dbReference type="ARBA" id="ARBA00000900"/>
    </source>
</evidence>
<comment type="caution">
    <text evidence="7">The sequence shown here is derived from an EMBL/GenBank/DDBJ whole genome shotgun (WGS) entry which is preliminary data.</text>
</comment>
<evidence type="ECO:0000256" key="4">
    <source>
        <dbReference type="ARBA" id="ARBA00022786"/>
    </source>
</evidence>
<dbReference type="GO" id="GO:0071218">
    <property type="term" value="P:cellular response to misfolded protein"/>
    <property type="evidence" value="ECO:0007669"/>
    <property type="project" value="TreeGrafter"/>
</dbReference>
<dbReference type="Gene3D" id="1.25.40.10">
    <property type="entry name" value="Tetratricopeptide repeat domain"/>
    <property type="match status" value="1"/>
</dbReference>
<dbReference type="SMART" id="SM00028">
    <property type="entry name" value="TPR"/>
    <property type="match status" value="2"/>
</dbReference>
<keyword evidence="2" id="KW-0808">Transferase</keyword>
<dbReference type="GO" id="GO:0003755">
    <property type="term" value="F:peptidyl-prolyl cis-trans isomerase activity"/>
    <property type="evidence" value="ECO:0007669"/>
    <property type="project" value="UniProtKB-KW"/>
</dbReference>
<proteinExistence type="predicted"/>
<keyword evidence="5" id="KW-0697">Rotamase</keyword>
<dbReference type="SUPFAM" id="SSF48452">
    <property type="entry name" value="TPR-like"/>
    <property type="match status" value="1"/>
</dbReference>
<dbReference type="Proteomes" id="UP000716446">
    <property type="component" value="Unassembled WGS sequence"/>
</dbReference>
<dbReference type="SMART" id="SM00504">
    <property type="entry name" value="Ubox"/>
    <property type="match status" value="1"/>
</dbReference>
<organism evidence="7 8">
    <name type="scientific">Aureobasidium vineae</name>
    <dbReference type="NCBI Taxonomy" id="2773715"/>
    <lineage>
        <taxon>Eukaryota</taxon>
        <taxon>Fungi</taxon>
        <taxon>Dikarya</taxon>
        <taxon>Ascomycota</taxon>
        <taxon>Pezizomycotina</taxon>
        <taxon>Dothideomycetes</taxon>
        <taxon>Dothideomycetidae</taxon>
        <taxon>Dothideales</taxon>
        <taxon>Saccotheciaceae</taxon>
        <taxon>Aureobasidium</taxon>
    </lineage>
</organism>
<dbReference type="SUPFAM" id="SSF57850">
    <property type="entry name" value="RING/U-box"/>
    <property type="match status" value="1"/>
</dbReference>
<evidence type="ECO:0000313" key="7">
    <source>
        <dbReference type="EMBL" id="CAD0081722.1"/>
    </source>
</evidence>
<dbReference type="GO" id="GO:0061630">
    <property type="term" value="F:ubiquitin protein ligase activity"/>
    <property type="evidence" value="ECO:0007669"/>
    <property type="project" value="UniProtKB-EC"/>
</dbReference>
<comment type="catalytic activity">
    <reaction evidence="1">
        <text>S-ubiquitinyl-[E2 ubiquitin-conjugating enzyme]-L-cysteine + [acceptor protein]-L-lysine = [E2 ubiquitin-conjugating enzyme]-L-cysteine + N(6)-ubiquitinyl-[acceptor protein]-L-lysine.</text>
        <dbReference type="EC" id="2.3.2.27"/>
    </reaction>
</comment>
<dbReference type="Pfam" id="PF04564">
    <property type="entry name" value="U-box"/>
    <property type="match status" value="1"/>
</dbReference>
<sequence>MAPNIALQRARSPSSGRRGQLLLPAILQHIQDARNKSNSPTPDSINSSISMSSSIDLTDLSNALESPVTSNQHKEMAKARGVRFNNRVSIVEIPAPEQIQGHRVNFSEEVVDIDTAEPTHPSPSPSPPKKRVRFGCLKTSVRKYLSHTSIYKMKNFETISPLMTPKKRVRFGCMKCEAPVITHTNAEVTELLAEEAATFKREKRRGSNLDADSEMSDQTSCSEDVEATARLQLATHAQRARYSITPVRTADMAHLAEKLKQQGNDLFKAGDYAAAEEQYTAAITKFSRNPLLFTNRALARIRLQRWQGVIDDCLHSISLTPHNGFNFKSYFYLAQAQLALHHPNEALSSALTAYNQAMHPPPAEANKATAALPSLSELVLKCKKDKFAARERDRRRKRGDILAELEESLEYNKRSELQQIERSLSTSNIGVVEAQERRQEILDTHQKKIDELKTVFALADPENHQPREVPDYLVDTISFEIMHDPVITGTGHSYERATLLEHLKTNPTDPLTREPLTAKDLRPNVALRQVLEEFWKTAGTWAIDW</sequence>
<reference evidence="7" key="1">
    <citation type="submission" date="2020-06" db="EMBL/GenBank/DDBJ databases">
        <authorList>
            <person name="Onetto C."/>
        </authorList>
    </citation>
    <scope>NUCLEOTIDE SEQUENCE</scope>
</reference>
<dbReference type="PANTHER" id="PTHR46803:SF2">
    <property type="entry name" value="E3 UBIQUITIN-PROTEIN LIGASE CHIP"/>
    <property type="match status" value="1"/>
</dbReference>
<accession>A0A9N8J6T9</accession>
<keyword evidence="4" id="KW-0833">Ubl conjugation pathway</keyword>
<dbReference type="AlphaFoldDB" id="A0A9N8J6T9"/>
<dbReference type="InterPro" id="IPR011990">
    <property type="entry name" value="TPR-like_helical_dom_sf"/>
</dbReference>
<evidence type="ECO:0000259" key="6">
    <source>
        <dbReference type="PROSITE" id="PS51698"/>
    </source>
</evidence>
<dbReference type="Gene3D" id="3.30.40.10">
    <property type="entry name" value="Zinc/RING finger domain, C3HC4 (zinc finger)"/>
    <property type="match status" value="1"/>
</dbReference>
<feature type="domain" description="U-box" evidence="6">
    <location>
        <begin position="468"/>
        <end position="541"/>
    </location>
</feature>
<dbReference type="PANTHER" id="PTHR46803">
    <property type="entry name" value="E3 UBIQUITIN-PROTEIN LIGASE CHIP"/>
    <property type="match status" value="1"/>
</dbReference>
<dbReference type="EMBL" id="CAIJEN010000001">
    <property type="protein sequence ID" value="CAD0081722.1"/>
    <property type="molecule type" value="Genomic_DNA"/>
</dbReference>
<dbReference type="GO" id="GO:0000209">
    <property type="term" value="P:protein polyubiquitination"/>
    <property type="evidence" value="ECO:0007669"/>
    <property type="project" value="TreeGrafter"/>
</dbReference>
<dbReference type="GO" id="GO:0006515">
    <property type="term" value="P:protein quality control for misfolded or incompletely synthesized proteins"/>
    <property type="evidence" value="ECO:0007669"/>
    <property type="project" value="TreeGrafter"/>
</dbReference>
<evidence type="ECO:0000313" key="8">
    <source>
        <dbReference type="Proteomes" id="UP000716446"/>
    </source>
</evidence>
<dbReference type="GO" id="GO:0005737">
    <property type="term" value="C:cytoplasm"/>
    <property type="evidence" value="ECO:0007669"/>
    <property type="project" value="TreeGrafter"/>
</dbReference>
<protein>
    <recommendedName>
        <fullName evidence="6">U-box domain-containing protein</fullName>
    </recommendedName>
</protein>